<keyword evidence="3" id="KW-0808">Transferase</keyword>
<evidence type="ECO:0000259" key="2">
    <source>
        <dbReference type="PROSITE" id="PS50011"/>
    </source>
</evidence>
<feature type="region of interest" description="Disordered" evidence="1">
    <location>
        <begin position="435"/>
        <end position="464"/>
    </location>
</feature>
<keyword evidence="3" id="KW-0418">Kinase</keyword>
<protein>
    <submittedName>
        <fullName evidence="3">Protein kinase domain containing protein</fullName>
    </submittedName>
</protein>
<comment type="caution">
    <text evidence="3">The sequence shown here is derived from an EMBL/GenBank/DDBJ whole genome shotgun (WGS) entry which is preliminary data.</text>
</comment>
<proteinExistence type="predicted"/>
<accession>A0A9K3LKI1</accession>
<evidence type="ECO:0000256" key="1">
    <source>
        <dbReference type="SAM" id="MobiDB-lite"/>
    </source>
</evidence>
<dbReference type="GO" id="GO:0004672">
    <property type="term" value="F:protein kinase activity"/>
    <property type="evidence" value="ECO:0007669"/>
    <property type="project" value="InterPro"/>
</dbReference>
<dbReference type="GO" id="GO:0005524">
    <property type="term" value="F:ATP binding"/>
    <property type="evidence" value="ECO:0007669"/>
    <property type="project" value="InterPro"/>
</dbReference>
<reference evidence="3" key="2">
    <citation type="submission" date="2021-04" db="EMBL/GenBank/DDBJ databases">
        <authorList>
            <person name="Podell S."/>
        </authorList>
    </citation>
    <scope>NUCLEOTIDE SEQUENCE</scope>
    <source>
        <strain evidence="3">Hildebrandi</strain>
    </source>
</reference>
<evidence type="ECO:0000313" key="3">
    <source>
        <dbReference type="EMBL" id="KAG7363752.1"/>
    </source>
</evidence>
<dbReference type="OrthoDB" id="124164at2759"/>
<sequence length="547" mass="62557">MSEASIKNDDTDYTLAVIRRLTRPVLNAPSPEELGTLLMEPWPIRVAVSPTDYTTLNHWKGQEHTPLFHSMLEWPNENSTDDDAITRKKRLRPTAHLHPFFSFGDPASPFFFNPSQDIGNCLRNLLLHQVASHQALGHDVTLSAHGIDLFVATGKDFSESELDSLRIAPKYYLLRCHHDKNRNELQFGYHRHRCHHPTTEQSPFHKLYILSLQDKDWRLTTCILLKNMARIVLCLKDYAIPLVSRPEKLSLVQVTDVSGKDDGNTDSTQTKKGRDNNQRPRSLFCIQKVYDKEYICDIFNATVTNMIDIYHTLEEANVPYSDRIVTFTEGDQSHRRIVQFAPVGRSYLPETLDELLDALICVCTTLTALNQLGIMHRDIRWANVFHALADDEDDEDDDSKSSFTGDWYLFDFEYAAHVPQEAFPAHTLTSGNHAPEMILQDDDDDDDNGYNKNGDNHHHHHTATVLPPHDTAVDIWGLGYLIQHAHVDVPESHYHDLIQLQQSCLQANPHDRPTAGQCLEQLQALQAKPVSIRNDDYFSLYEKIKSN</sequence>
<feature type="region of interest" description="Disordered" evidence="1">
    <location>
        <begin position="254"/>
        <end position="277"/>
    </location>
</feature>
<dbReference type="InterPro" id="IPR000719">
    <property type="entry name" value="Prot_kinase_dom"/>
</dbReference>
<gene>
    <name evidence="3" type="ORF">IV203_027113</name>
</gene>
<feature type="domain" description="Protein kinase" evidence="2">
    <location>
        <begin position="217"/>
        <end position="547"/>
    </location>
</feature>
<dbReference type="EMBL" id="JAGRRH010000010">
    <property type="protein sequence ID" value="KAG7363752.1"/>
    <property type="molecule type" value="Genomic_DNA"/>
</dbReference>
<keyword evidence="4" id="KW-1185">Reference proteome</keyword>
<evidence type="ECO:0000313" key="4">
    <source>
        <dbReference type="Proteomes" id="UP000693970"/>
    </source>
</evidence>
<dbReference type="PROSITE" id="PS50011">
    <property type="entry name" value="PROTEIN_KINASE_DOM"/>
    <property type="match status" value="1"/>
</dbReference>
<name>A0A9K3LKI1_9STRA</name>
<dbReference type="AlphaFoldDB" id="A0A9K3LKI1"/>
<feature type="compositionally biased region" description="Acidic residues" evidence="1">
    <location>
        <begin position="439"/>
        <end position="448"/>
    </location>
</feature>
<reference evidence="3" key="1">
    <citation type="journal article" date="2021" name="Sci. Rep.">
        <title>Diploid genomic architecture of Nitzschia inconspicua, an elite biomass production diatom.</title>
        <authorList>
            <person name="Oliver A."/>
            <person name="Podell S."/>
            <person name="Pinowska A."/>
            <person name="Traller J.C."/>
            <person name="Smith S.R."/>
            <person name="McClure R."/>
            <person name="Beliaev A."/>
            <person name="Bohutskyi P."/>
            <person name="Hill E.A."/>
            <person name="Rabines A."/>
            <person name="Zheng H."/>
            <person name="Allen L.Z."/>
            <person name="Kuo A."/>
            <person name="Grigoriev I.V."/>
            <person name="Allen A.E."/>
            <person name="Hazlebeck D."/>
            <person name="Allen E.E."/>
        </authorList>
    </citation>
    <scope>NUCLEOTIDE SEQUENCE</scope>
    <source>
        <strain evidence="3">Hildebrandi</strain>
    </source>
</reference>
<dbReference type="Proteomes" id="UP000693970">
    <property type="component" value="Unassembled WGS sequence"/>
</dbReference>
<organism evidence="3 4">
    <name type="scientific">Nitzschia inconspicua</name>
    <dbReference type="NCBI Taxonomy" id="303405"/>
    <lineage>
        <taxon>Eukaryota</taxon>
        <taxon>Sar</taxon>
        <taxon>Stramenopiles</taxon>
        <taxon>Ochrophyta</taxon>
        <taxon>Bacillariophyta</taxon>
        <taxon>Bacillariophyceae</taxon>
        <taxon>Bacillariophycidae</taxon>
        <taxon>Bacillariales</taxon>
        <taxon>Bacillariaceae</taxon>
        <taxon>Nitzschia</taxon>
    </lineage>
</organism>